<dbReference type="EMBL" id="FSRJ01000001">
    <property type="protein sequence ID" value="SIN73199.1"/>
    <property type="molecule type" value="Genomic_DNA"/>
</dbReference>
<feature type="transmembrane region" description="Helical" evidence="1">
    <location>
        <begin position="202"/>
        <end position="222"/>
    </location>
</feature>
<dbReference type="OrthoDB" id="3297477at2"/>
<dbReference type="AlphaFoldDB" id="A0A1N6DQX1"/>
<evidence type="ECO:0000313" key="3">
    <source>
        <dbReference type="Proteomes" id="UP000184699"/>
    </source>
</evidence>
<gene>
    <name evidence="2" type="ORF">SAMN05443544_0619</name>
</gene>
<feature type="transmembrane region" description="Helical" evidence="1">
    <location>
        <begin position="41"/>
        <end position="62"/>
    </location>
</feature>
<feature type="transmembrane region" description="Helical" evidence="1">
    <location>
        <begin position="134"/>
        <end position="161"/>
    </location>
</feature>
<keyword evidence="3" id="KW-1185">Reference proteome</keyword>
<dbReference type="PANTHER" id="PTHR37305">
    <property type="entry name" value="INTEGRAL MEMBRANE PROTEIN-RELATED"/>
    <property type="match status" value="1"/>
</dbReference>
<accession>A0A1N6DQX1</accession>
<keyword evidence="1" id="KW-0472">Membrane</keyword>
<evidence type="ECO:0000313" key="2">
    <source>
        <dbReference type="EMBL" id="SIN73199.1"/>
    </source>
</evidence>
<keyword evidence="1" id="KW-0812">Transmembrane</keyword>
<feature type="transmembrane region" description="Helical" evidence="1">
    <location>
        <begin position="255"/>
        <end position="279"/>
    </location>
</feature>
<name>A0A1N6DQX1_9MICO</name>
<evidence type="ECO:0000256" key="1">
    <source>
        <dbReference type="SAM" id="Phobius"/>
    </source>
</evidence>
<dbReference type="RefSeq" id="WP_074258852.1">
    <property type="nucleotide sequence ID" value="NZ_FSRJ01000001.1"/>
</dbReference>
<feature type="transmembrane region" description="Helical" evidence="1">
    <location>
        <begin position="82"/>
        <end position="106"/>
    </location>
</feature>
<sequence length="284" mass="29135">MTTITPPLAHPSQRARSTSLSFGGVLRSEWIKLRSLRSTTWSYLIVIAISLGMALIMSLSMASGMNGGADASSMPAADQVSLVMQSSVFGVFFGQLVAGVLGVLVISGEYTTGMIRSTLTAVPKRLPALAAKAVVLFVATFVIGLLANLGAFLVSSVVFAGIDVSASITDSAIYLPLLGGALYLALISVFALGVGTMIRSSAGGIAAVLGLILLVPTVLQMIPAEWAHDLIPYLLSSAGLGIFTSTTAEPAGDALGAWLSLLIVLAWVGASIAGAAVLLKRRDA</sequence>
<proteinExistence type="predicted"/>
<organism evidence="2 3">
    <name type="scientific">Agromyces cerinus subsp. cerinus</name>
    <dbReference type="NCBI Taxonomy" id="232089"/>
    <lineage>
        <taxon>Bacteria</taxon>
        <taxon>Bacillati</taxon>
        <taxon>Actinomycetota</taxon>
        <taxon>Actinomycetes</taxon>
        <taxon>Micrococcales</taxon>
        <taxon>Microbacteriaceae</taxon>
        <taxon>Agromyces</taxon>
    </lineage>
</organism>
<dbReference type="Pfam" id="PF12730">
    <property type="entry name" value="ABC2_membrane_4"/>
    <property type="match status" value="1"/>
</dbReference>
<protein>
    <submittedName>
        <fullName evidence="2">ABC-2 type transport system permease protein</fullName>
    </submittedName>
</protein>
<dbReference type="Proteomes" id="UP000184699">
    <property type="component" value="Unassembled WGS sequence"/>
</dbReference>
<feature type="transmembrane region" description="Helical" evidence="1">
    <location>
        <begin position="173"/>
        <end position="195"/>
    </location>
</feature>
<dbReference type="PANTHER" id="PTHR37305:SF1">
    <property type="entry name" value="MEMBRANE PROTEIN"/>
    <property type="match status" value="1"/>
</dbReference>
<keyword evidence="1" id="KW-1133">Transmembrane helix</keyword>
<dbReference type="STRING" id="232089.SAMN05443544_0619"/>
<reference evidence="3" key="1">
    <citation type="submission" date="2016-11" db="EMBL/GenBank/DDBJ databases">
        <authorList>
            <person name="Varghese N."/>
            <person name="Submissions S."/>
        </authorList>
    </citation>
    <scope>NUCLEOTIDE SEQUENCE [LARGE SCALE GENOMIC DNA]</scope>
    <source>
        <strain evidence="3">DSM 8595</strain>
    </source>
</reference>